<comment type="caution">
    <text evidence="2">The sequence shown here is derived from an EMBL/GenBank/DDBJ whole genome shotgun (WGS) entry which is preliminary data.</text>
</comment>
<feature type="compositionally biased region" description="Low complexity" evidence="1">
    <location>
        <begin position="22"/>
        <end position="40"/>
    </location>
</feature>
<proteinExistence type="predicted"/>
<sequence>MDETWRGTPSPHTAPGRRAQVSAPSTAPAAAEERGAAPSAWRSSSQGRRCGPSGAPTPSTRAASTAGSRTGTSAPSAGCPWTPLAEPSRCRRRGTNYTSA</sequence>
<dbReference type="Proteomes" id="UP001189429">
    <property type="component" value="Unassembled WGS sequence"/>
</dbReference>
<gene>
    <name evidence="2" type="ORF">PCOR1329_LOCUS28943</name>
</gene>
<keyword evidence="3" id="KW-1185">Reference proteome</keyword>
<accession>A0ABN9SDZ2</accession>
<evidence type="ECO:0000256" key="1">
    <source>
        <dbReference type="SAM" id="MobiDB-lite"/>
    </source>
</evidence>
<feature type="compositionally biased region" description="Low complexity" evidence="1">
    <location>
        <begin position="52"/>
        <end position="78"/>
    </location>
</feature>
<reference evidence="2" key="1">
    <citation type="submission" date="2023-10" db="EMBL/GenBank/DDBJ databases">
        <authorList>
            <person name="Chen Y."/>
            <person name="Shah S."/>
            <person name="Dougan E. K."/>
            <person name="Thang M."/>
            <person name="Chan C."/>
        </authorList>
    </citation>
    <scope>NUCLEOTIDE SEQUENCE [LARGE SCALE GENOMIC DNA]</scope>
</reference>
<evidence type="ECO:0000313" key="3">
    <source>
        <dbReference type="Proteomes" id="UP001189429"/>
    </source>
</evidence>
<dbReference type="EMBL" id="CAUYUJ010010780">
    <property type="protein sequence ID" value="CAK0830251.1"/>
    <property type="molecule type" value="Genomic_DNA"/>
</dbReference>
<feature type="region of interest" description="Disordered" evidence="1">
    <location>
        <begin position="1"/>
        <end position="100"/>
    </location>
</feature>
<organism evidence="2 3">
    <name type="scientific">Prorocentrum cordatum</name>
    <dbReference type="NCBI Taxonomy" id="2364126"/>
    <lineage>
        <taxon>Eukaryota</taxon>
        <taxon>Sar</taxon>
        <taxon>Alveolata</taxon>
        <taxon>Dinophyceae</taxon>
        <taxon>Prorocentrales</taxon>
        <taxon>Prorocentraceae</taxon>
        <taxon>Prorocentrum</taxon>
    </lineage>
</organism>
<evidence type="ECO:0000313" key="2">
    <source>
        <dbReference type="EMBL" id="CAK0830251.1"/>
    </source>
</evidence>
<protein>
    <submittedName>
        <fullName evidence="2">Uncharacterized protein</fullName>
    </submittedName>
</protein>
<name>A0ABN9SDZ2_9DINO</name>